<dbReference type="RefSeq" id="WP_267153074.1">
    <property type="nucleotide sequence ID" value="NZ_JAPMLT010000013.1"/>
</dbReference>
<dbReference type="EMBL" id="JAPMLT010000013">
    <property type="protein sequence ID" value="MCX7571824.1"/>
    <property type="molecule type" value="Genomic_DNA"/>
</dbReference>
<dbReference type="Proteomes" id="UP001208017">
    <property type="component" value="Unassembled WGS sequence"/>
</dbReference>
<gene>
    <name evidence="2" type="primary">yycI</name>
    <name evidence="2" type="ORF">OS242_17915</name>
</gene>
<dbReference type="Gene3D" id="2.40.128.690">
    <property type="entry name" value="YycH protein, domain 3-like"/>
    <property type="match status" value="1"/>
</dbReference>
<evidence type="ECO:0000313" key="3">
    <source>
        <dbReference type="Proteomes" id="UP001208017"/>
    </source>
</evidence>
<sequence>MDWSKAKTYLIVAFLLLDILLGWQYYAAQQQEAGYVQSFSTQLQELRSLLAERRITLQADIPRETPGMRFLQVSSPSQPVPVIVQETQRRPQLVEDDKSKGTVVYRTADGDFQTTADGFFRVRYLPPVKLDGGGPAKASDKILQKIGNTVWRSSLYSEDLILSDDGLHRFYQHHQKRPVFSASLEVELQNSEIIGYNQKALEIGGEDDIERRVLSAVSAMRSMVETLDPKTFPAEGDVIRDIRLGYYSPNYDDADVWYLAPVWRIVTDRTVYYVNAFTGSVENGDTQ</sequence>
<evidence type="ECO:0000259" key="1">
    <source>
        <dbReference type="Pfam" id="PF09648"/>
    </source>
</evidence>
<name>A0ABT3X4K9_9BACL</name>
<evidence type="ECO:0000313" key="2">
    <source>
        <dbReference type="EMBL" id="MCX7571824.1"/>
    </source>
</evidence>
<organism evidence="2 3">
    <name type="scientific">Tumebacillus lacus</name>
    <dbReference type="NCBI Taxonomy" id="2995335"/>
    <lineage>
        <taxon>Bacteria</taxon>
        <taxon>Bacillati</taxon>
        <taxon>Bacillota</taxon>
        <taxon>Bacilli</taxon>
        <taxon>Bacillales</taxon>
        <taxon>Alicyclobacillaceae</taxon>
        <taxon>Tumebacillus</taxon>
    </lineage>
</organism>
<accession>A0ABT3X4K9</accession>
<feature type="domain" description="Regulatory protein YycH-like" evidence="1">
    <location>
        <begin position="40"/>
        <end position="277"/>
    </location>
</feature>
<comment type="caution">
    <text evidence="2">The sequence shown here is derived from an EMBL/GenBank/DDBJ whole genome shotgun (WGS) entry which is preliminary data.</text>
</comment>
<protein>
    <submittedName>
        <fullName evidence="2">Two-component system regulatory protein YycI</fullName>
    </submittedName>
</protein>
<proteinExistence type="predicted"/>
<dbReference type="InterPro" id="IPR018604">
    <property type="entry name" value="YycI-like"/>
</dbReference>
<dbReference type="Pfam" id="PF09648">
    <property type="entry name" value="YycI"/>
    <property type="match status" value="1"/>
</dbReference>
<keyword evidence="3" id="KW-1185">Reference proteome</keyword>
<reference evidence="2 3" key="1">
    <citation type="submission" date="2022-11" db="EMBL/GenBank/DDBJ databases">
        <title>Study of microbial diversity in lake waters.</title>
        <authorList>
            <person name="Zhang J."/>
        </authorList>
    </citation>
    <scope>NUCLEOTIDE SEQUENCE [LARGE SCALE GENOMIC DNA]</scope>
    <source>
        <strain evidence="2 3">DT12</strain>
    </source>
</reference>